<dbReference type="InterPro" id="IPR015915">
    <property type="entry name" value="Kelch-typ_b-propeller"/>
</dbReference>
<evidence type="ECO:0000313" key="4">
    <source>
        <dbReference type="EMBL" id="KLU85538.1"/>
    </source>
</evidence>
<evidence type="ECO:0000256" key="3">
    <source>
        <dbReference type="SAM" id="MobiDB-lite"/>
    </source>
</evidence>
<dbReference type="OMA" id="TQFSDTW"/>
<evidence type="ECO:0000256" key="2">
    <source>
        <dbReference type="ARBA" id="ARBA00023004"/>
    </source>
</evidence>
<reference evidence="4" key="1">
    <citation type="submission" date="2010-05" db="EMBL/GenBank/DDBJ databases">
        <title>The Genome Sequence of Magnaporthe poae strain ATCC 64411.</title>
        <authorList>
            <consortium name="The Broad Institute Genome Sequencing Platform"/>
            <consortium name="Broad Institute Genome Sequencing Center for Infectious Disease"/>
            <person name="Ma L.-J."/>
            <person name="Dead R."/>
            <person name="Young S."/>
            <person name="Zeng Q."/>
            <person name="Koehrsen M."/>
            <person name="Alvarado L."/>
            <person name="Berlin A."/>
            <person name="Chapman S.B."/>
            <person name="Chen Z."/>
            <person name="Freedman E."/>
            <person name="Gellesch M."/>
            <person name="Goldberg J."/>
            <person name="Griggs A."/>
            <person name="Gujja S."/>
            <person name="Heilman E.R."/>
            <person name="Heiman D."/>
            <person name="Hepburn T."/>
            <person name="Howarth C."/>
            <person name="Jen D."/>
            <person name="Larson L."/>
            <person name="Mehta T."/>
            <person name="Neiman D."/>
            <person name="Pearson M."/>
            <person name="Roberts A."/>
            <person name="Saif S."/>
            <person name="Shea T."/>
            <person name="Shenoy N."/>
            <person name="Sisk P."/>
            <person name="Stolte C."/>
            <person name="Sykes S."/>
            <person name="Walk T."/>
            <person name="White J."/>
            <person name="Yandava C."/>
            <person name="Haas B."/>
            <person name="Nusbaum C."/>
            <person name="Birren B."/>
        </authorList>
    </citation>
    <scope>NUCLEOTIDE SEQUENCE</scope>
    <source>
        <strain evidence="4">ATCC 64411</strain>
    </source>
</reference>
<keyword evidence="2" id="KW-0408">Iron</keyword>
<dbReference type="Gene3D" id="2.120.10.80">
    <property type="entry name" value="Kelch-type beta propeller"/>
    <property type="match status" value="2"/>
</dbReference>
<keyword evidence="1" id="KW-0677">Repeat</keyword>
<evidence type="ECO:0000313" key="5">
    <source>
        <dbReference type="EnsemblFungi" id="MAPG_04561T0"/>
    </source>
</evidence>
<proteinExistence type="predicted"/>
<evidence type="ECO:0000313" key="6">
    <source>
        <dbReference type="Proteomes" id="UP000011715"/>
    </source>
</evidence>
<reference evidence="5" key="4">
    <citation type="journal article" date="2015" name="G3 (Bethesda)">
        <title>Genome sequences of three phytopathogenic species of the Magnaporthaceae family of fungi.</title>
        <authorList>
            <person name="Okagaki L.H."/>
            <person name="Nunes C.C."/>
            <person name="Sailsbery J."/>
            <person name="Clay B."/>
            <person name="Brown D."/>
            <person name="John T."/>
            <person name="Oh Y."/>
            <person name="Young N."/>
            <person name="Fitzgerald M."/>
            <person name="Haas B.J."/>
            <person name="Zeng Q."/>
            <person name="Young S."/>
            <person name="Adiconis X."/>
            <person name="Fan L."/>
            <person name="Levin J.Z."/>
            <person name="Mitchell T.K."/>
            <person name="Okubara P.A."/>
            <person name="Farman M.L."/>
            <person name="Kohn L.M."/>
            <person name="Birren B."/>
            <person name="Ma L.-J."/>
            <person name="Dean R.A."/>
        </authorList>
    </citation>
    <scope>NUCLEOTIDE SEQUENCE</scope>
    <source>
        <strain evidence="5">ATCC 64411 / 73-15</strain>
    </source>
</reference>
<dbReference type="Proteomes" id="UP000011715">
    <property type="component" value="Unassembled WGS sequence"/>
</dbReference>
<organism evidence="5 6">
    <name type="scientific">Magnaporthiopsis poae (strain ATCC 64411 / 73-15)</name>
    <name type="common">Kentucky bluegrass fungus</name>
    <name type="synonym">Magnaporthe poae</name>
    <dbReference type="NCBI Taxonomy" id="644358"/>
    <lineage>
        <taxon>Eukaryota</taxon>
        <taxon>Fungi</taxon>
        <taxon>Dikarya</taxon>
        <taxon>Ascomycota</taxon>
        <taxon>Pezizomycotina</taxon>
        <taxon>Sordariomycetes</taxon>
        <taxon>Sordariomycetidae</taxon>
        <taxon>Magnaporthales</taxon>
        <taxon>Magnaporthaceae</taxon>
        <taxon>Magnaporthiopsis</taxon>
    </lineage>
</organism>
<dbReference type="EMBL" id="GL876968">
    <property type="protein sequence ID" value="KLU85538.1"/>
    <property type="molecule type" value="Genomic_DNA"/>
</dbReference>
<dbReference type="eggNOG" id="KOG0379">
    <property type="taxonomic scope" value="Eukaryota"/>
</dbReference>
<dbReference type="InterPro" id="IPR011043">
    <property type="entry name" value="Gal_Oxase/kelch_b-propeller"/>
</dbReference>
<dbReference type="STRING" id="644358.A0A0C4DX23"/>
<reference evidence="5" key="5">
    <citation type="submission" date="2015-06" db="UniProtKB">
        <authorList>
            <consortium name="EnsemblFungi"/>
        </authorList>
    </citation>
    <scope>IDENTIFICATION</scope>
    <source>
        <strain evidence="5">ATCC 64411</strain>
    </source>
</reference>
<sequence>MAEVAAGAIAVEQVVMTGVEAAAAVAVAKPAGPLKGTLSQITVPLEQDTLSSLARSHHTVTVIGDRAYIFGGEQSDGQLCDTDVHAVSLSSGPRDDTTAVPSAQDVNNGSAPSERNHDRYPAFPLKDATTGELLVPRPRTRHAAAARGNYMLIHGGLNASGTAPPDKEAVEDAATIWLWDAGSLKWARIHASVQIGASLAPRWDHAVFVDEAQDILILYGGRTAAGPSAETWLYDFNTLAWIELPSAPVASPDAGNVAFSDGTLFVVSTDPGIEGSSSSLGATVHFLKLGRSAEEREKTLRWERVDFPSNPLAPGPKVRDGGALVPVSTGYGRRHLVYMFGGTVGEAQEFHPDVWSLQLPSGAFTPSSIKDAIRERLPGVESGSLTWSEVEIVPTEMLGHEGKAHPGPIAFFGAASCLRGKGVFMWGGSTADGEKQADGWLLEVS</sequence>
<reference evidence="4" key="3">
    <citation type="submission" date="2011-03" db="EMBL/GenBank/DDBJ databases">
        <title>Annotation of Magnaporthe poae ATCC 64411.</title>
        <authorList>
            <person name="Ma L.-J."/>
            <person name="Dead R."/>
            <person name="Young S.K."/>
            <person name="Zeng Q."/>
            <person name="Gargeya S."/>
            <person name="Fitzgerald M."/>
            <person name="Haas B."/>
            <person name="Abouelleil A."/>
            <person name="Alvarado L."/>
            <person name="Arachchi H.M."/>
            <person name="Berlin A."/>
            <person name="Brown A."/>
            <person name="Chapman S.B."/>
            <person name="Chen Z."/>
            <person name="Dunbar C."/>
            <person name="Freedman E."/>
            <person name="Gearin G."/>
            <person name="Gellesch M."/>
            <person name="Goldberg J."/>
            <person name="Griggs A."/>
            <person name="Gujja S."/>
            <person name="Heiman D."/>
            <person name="Howarth C."/>
            <person name="Larson L."/>
            <person name="Lui A."/>
            <person name="MacDonald P.J.P."/>
            <person name="Mehta T."/>
            <person name="Montmayeur A."/>
            <person name="Murphy C."/>
            <person name="Neiman D."/>
            <person name="Pearson M."/>
            <person name="Priest M."/>
            <person name="Roberts A."/>
            <person name="Saif S."/>
            <person name="Shea T."/>
            <person name="Shenoy N."/>
            <person name="Sisk P."/>
            <person name="Stolte C."/>
            <person name="Sykes S."/>
            <person name="Yandava C."/>
            <person name="Wortman J."/>
            <person name="Nusbaum C."/>
            <person name="Birren B."/>
        </authorList>
    </citation>
    <scope>NUCLEOTIDE SEQUENCE</scope>
    <source>
        <strain evidence="4">ATCC 64411</strain>
    </source>
</reference>
<reference evidence="6" key="2">
    <citation type="submission" date="2010-05" db="EMBL/GenBank/DDBJ databases">
        <title>The genome sequence of Magnaporthe poae strain ATCC 64411.</title>
        <authorList>
            <person name="Ma L.-J."/>
            <person name="Dead R."/>
            <person name="Young S."/>
            <person name="Zeng Q."/>
            <person name="Koehrsen M."/>
            <person name="Alvarado L."/>
            <person name="Berlin A."/>
            <person name="Chapman S.B."/>
            <person name="Chen Z."/>
            <person name="Freedman E."/>
            <person name="Gellesch M."/>
            <person name="Goldberg J."/>
            <person name="Griggs A."/>
            <person name="Gujja S."/>
            <person name="Heilman E.R."/>
            <person name="Heiman D."/>
            <person name="Hepburn T."/>
            <person name="Howarth C."/>
            <person name="Jen D."/>
            <person name="Larson L."/>
            <person name="Mehta T."/>
            <person name="Neiman D."/>
            <person name="Pearson M."/>
            <person name="Roberts A."/>
            <person name="Saif S."/>
            <person name="Shea T."/>
            <person name="Shenoy N."/>
            <person name="Sisk P."/>
            <person name="Stolte C."/>
            <person name="Sykes S."/>
            <person name="Walk T."/>
            <person name="White J."/>
            <person name="Yandava C."/>
            <person name="Haas B."/>
            <person name="Nusbaum C."/>
            <person name="Birren B."/>
        </authorList>
    </citation>
    <scope>NUCLEOTIDE SEQUENCE [LARGE SCALE GENOMIC DNA]</scope>
    <source>
        <strain evidence="6">ATCC 64411 / 73-15</strain>
    </source>
</reference>
<dbReference type="Pfam" id="PF24681">
    <property type="entry name" value="Kelch_KLHDC2_KLHL20_DRC7"/>
    <property type="match status" value="1"/>
</dbReference>
<gene>
    <name evidence="4" type="ORF">MAPG_04561</name>
</gene>
<dbReference type="SUPFAM" id="SSF50965">
    <property type="entry name" value="Galactose oxidase, central domain"/>
    <property type="match status" value="1"/>
</dbReference>
<accession>A0A0C4DX23</accession>
<dbReference type="AlphaFoldDB" id="A0A0C4DX23"/>
<evidence type="ECO:0000256" key="1">
    <source>
        <dbReference type="ARBA" id="ARBA00022737"/>
    </source>
</evidence>
<name>A0A0C4DX23_MAGP6</name>
<dbReference type="PANTHER" id="PTHR47435">
    <property type="entry name" value="KELCH REPEAT PROTEIN (AFU_ORTHOLOGUE AFUA_5G12780)"/>
    <property type="match status" value="1"/>
</dbReference>
<evidence type="ECO:0008006" key="7">
    <source>
        <dbReference type="Google" id="ProtNLM"/>
    </source>
</evidence>
<dbReference type="EnsemblFungi" id="MAPG_04561T0">
    <property type="protein sequence ID" value="MAPG_04561T0"/>
    <property type="gene ID" value="MAPG_04561"/>
</dbReference>
<keyword evidence="6" id="KW-1185">Reference proteome</keyword>
<feature type="compositionally biased region" description="Polar residues" evidence="3">
    <location>
        <begin position="99"/>
        <end position="113"/>
    </location>
</feature>
<dbReference type="EMBL" id="ADBL01001071">
    <property type="status" value="NOT_ANNOTATED_CDS"/>
    <property type="molecule type" value="Genomic_DNA"/>
</dbReference>
<dbReference type="OrthoDB" id="10250130at2759"/>
<dbReference type="VEuPathDB" id="FungiDB:MAPG_04561"/>
<dbReference type="PANTHER" id="PTHR47435:SF10">
    <property type="entry name" value="TIP ELONGATION ABERRANT PROTEIN 3"/>
    <property type="match status" value="1"/>
</dbReference>
<dbReference type="GO" id="GO:0019760">
    <property type="term" value="P:glucosinolate metabolic process"/>
    <property type="evidence" value="ECO:0007669"/>
    <property type="project" value="UniProtKB-ARBA"/>
</dbReference>
<protein>
    <recommendedName>
        <fullName evidence="7">Kelch domain-containing protein</fullName>
    </recommendedName>
</protein>
<feature type="region of interest" description="Disordered" evidence="3">
    <location>
        <begin position="90"/>
        <end position="123"/>
    </location>
</feature>